<evidence type="ECO:0008006" key="3">
    <source>
        <dbReference type="Google" id="ProtNLM"/>
    </source>
</evidence>
<dbReference type="Pfam" id="PF10025">
    <property type="entry name" value="DUF2267"/>
    <property type="match status" value="1"/>
</dbReference>
<proteinExistence type="predicted"/>
<sequence length="146" mass="16932">MTTQIPAFDNSIIKTKEWLKDIREDLHLDDDQQAYVVLRAVLHVLRDRLVPDEACDMAAQFPMLVRGFFFEGWKPTGRPMKIDTEEEFLGRVQHELHRQNTPKLADPRRITIGVLHSLEKHVSGGELNKVIQSLPKQLRNLWQQAA</sequence>
<reference evidence="1 2" key="1">
    <citation type="journal article" date="2011" name="J. Bacteriol.">
        <title>Genome sequence of the mercury-methylating and pleomorphic Desulfovibrio africanus Strain Walvis Bay.</title>
        <authorList>
            <person name="Brown S.D."/>
            <person name="Wall J.D."/>
            <person name="Kucken A.M."/>
            <person name="Gilmour C.C."/>
            <person name="Podar M."/>
            <person name="Brandt C.C."/>
            <person name="Teshima H."/>
            <person name="Detter J.C."/>
            <person name="Han C.S."/>
            <person name="Land M.L."/>
            <person name="Lucas S."/>
            <person name="Han J."/>
            <person name="Pennacchio L."/>
            <person name="Nolan M."/>
            <person name="Pitluck S."/>
            <person name="Woyke T."/>
            <person name="Goodwin L."/>
            <person name="Palumbo A.V."/>
            <person name="Elias D.A."/>
        </authorList>
    </citation>
    <scope>NUCLEOTIDE SEQUENCE [LARGE SCALE GENOMIC DNA]</scope>
    <source>
        <strain evidence="1 2">Walvis Bay</strain>
    </source>
</reference>
<dbReference type="STRING" id="690850.Desaf_1092"/>
<dbReference type="HOGENOM" id="CLU_112438_0_0_7"/>
<dbReference type="RefSeq" id="WP_005987160.1">
    <property type="nucleotide sequence ID" value="NC_016629.1"/>
</dbReference>
<dbReference type="InterPro" id="IPR018727">
    <property type="entry name" value="DUF2267"/>
</dbReference>
<gene>
    <name evidence="1" type="ORF">Desaf_1092</name>
</gene>
<evidence type="ECO:0000313" key="2">
    <source>
        <dbReference type="Proteomes" id="UP000007844"/>
    </source>
</evidence>
<accession>F3YX47</accession>
<organism evidence="1 2">
    <name type="scientific">Desulfocurvibacter africanus subsp. africanus str. Walvis Bay</name>
    <dbReference type="NCBI Taxonomy" id="690850"/>
    <lineage>
        <taxon>Bacteria</taxon>
        <taxon>Pseudomonadati</taxon>
        <taxon>Thermodesulfobacteriota</taxon>
        <taxon>Desulfovibrionia</taxon>
        <taxon>Desulfovibrionales</taxon>
        <taxon>Desulfovibrionaceae</taxon>
        <taxon>Desulfocurvibacter</taxon>
    </lineage>
</organism>
<dbReference type="Gene3D" id="1.10.490.110">
    <property type="entry name" value="Uncharacterized conserved protein DUF2267"/>
    <property type="match status" value="1"/>
</dbReference>
<dbReference type="KEGG" id="daf:Desaf_1092"/>
<dbReference type="EMBL" id="CP003221">
    <property type="protein sequence ID" value="EGJ49435.1"/>
    <property type="molecule type" value="Genomic_DNA"/>
</dbReference>
<protein>
    <recommendedName>
        <fullName evidence="3">DUF2267 domain-containing protein</fullName>
    </recommendedName>
</protein>
<dbReference type="eggNOG" id="COG5502">
    <property type="taxonomic scope" value="Bacteria"/>
</dbReference>
<dbReference type="InterPro" id="IPR038282">
    <property type="entry name" value="DUF2267_sf"/>
</dbReference>
<dbReference type="Proteomes" id="UP000007844">
    <property type="component" value="Chromosome"/>
</dbReference>
<dbReference type="AlphaFoldDB" id="F3YX47"/>
<name>F3YX47_DESAF</name>
<evidence type="ECO:0000313" key="1">
    <source>
        <dbReference type="EMBL" id="EGJ49435.1"/>
    </source>
</evidence>
<keyword evidence="2" id="KW-1185">Reference proteome</keyword>